<dbReference type="Proteomes" id="UP000663699">
    <property type="component" value="Chromosome 6"/>
</dbReference>
<comment type="subcellular location">
    <subcellularLocation>
        <location evidence="1">Cytoplasm</location>
    </subcellularLocation>
</comment>
<dbReference type="FunFam" id="3.40.50.2020:FF:000017">
    <property type="entry name" value="Ribose-phosphate pyrophosphokinase 1"/>
    <property type="match status" value="1"/>
</dbReference>
<dbReference type="SMART" id="SM01400">
    <property type="entry name" value="Pribosyltran_N"/>
    <property type="match status" value="1"/>
</dbReference>
<name>A0A899FU62_9ASCO</name>
<dbReference type="GO" id="GO:0006015">
    <property type="term" value="P:5-phosphoribose 1-diphosphate biosynthetic process"/>
    <property type="evidence" value="ECO:0007669"/>
    <property type="project" value="TreeGrafter"/>
</dbReference>
<comment type="pathway">
    <text evidence="2">Metabolic intermediate biosynthesis; 5-phospho-alpha-D-ribose 1-diphosphate biosynthesis; 5-phospho-alpha-D-ribose 1-diphosphate from D-ribose 5-phosphate (route I): step 1/1.</text>
</comment>
<evidence type="ECO:0000256" key="6">
    <source>
        <dbReference type="ARBA" id="ARBA00022553"/>
    </source>
</evidence>
<evidence type="ECO:0000256" key="5">
    <source>
        <dbReference type="ARBA" id="ARBA00022490"/>
    </source>
</evidence>
<dbReference type="Pfam" id="PF14572">
    <property type="entry name" value="Pribosyl_synth"/>
    <property type="match status" value="1"/>
</dbReference>
<protein>
    <recommendedName>
        <fullName evidence="14">Ribose-phosphate pyrophosphokinase 1</fullName>
        <ecNumber evidence="4">2.7.6.1</ecNumber>
    </recommendedName>
    <alternativeName>
        <fullName evidence="16">Phosphoribosyl pyrophosphate synthase 1</fullName>
    </alternativeName>
</protein>
<evidence type="ECO:0000256" key="3">
    <source>
        <dbReference type="ARBA" id="ARBA00006478"/>
    </source>
</evidence>
<dbReference type="InterPro" id="IPR000836">
    <property type="entry name" value="PRTase_dom"/>
</dbReference>
<evidence type="ECO:0000256" key="8">
    <source>
        <dbReference type="ARBA" id="ARBA00022723"/>
    </source>
</evidence>
<keyword evidence="19" id="KW-1185">Reference proteome</keyword>
<dbReference type="GO" id="GO:0005737">
    <property type="term" value="C:cytoplasm"/>
    <property type="evidence" value="ECO:0007669"/>
    <property type="project" value="UniProtKB-SubCell"/>
</dbReference>
<comment type="catalytic activity">
    <reaction evidence="15">
        <text>D-ribose 5-phosphate + ATP = 5-phospho-alpha-D-ribose 1-diphosphate + AMP + H(+)</text>
        <dbReference type="Rhea" id="RHEA:15609"/>
        <dbReference type="ChEBI" id="CHEBI:15378"/>
        <dbReference type="ChEBI" id="CHEBI:30616"/>
        <dbReference type="ChEBI" id="CHEBI:58017"/>
        <dbReference type="ChEBI" id="CHEBI:78346"/>
        <dbReference type="ChEBI" id="CHEBI:456215"/>
        <dbReference type="EC" id="2.7.6.1"/>
    </reaction>
</comment>
<reference evidence="18" key="1">
    <citation type="submission" date="2020-06" db="EMBL/GenBank/DDBJ databases">
        <title>Genomes of multiple members of Pneumocystis genus reveal paths to human pathogen Pneumocystis jirovecii.</title>
        <authorList>
            <person name="Cisse O.H."/>
            <person name="Ma L."/>
            <person name="Dekker J."/>
            <person name="Khil P."/>
            <person name="Jo J."/>
            <person name="Brenchley J."/>
            <person name="Blair R."/>
            <person name="Pahar B."/>
            <person name="Chabe M."/>
            <person name="Van Rompay K.A."/>
            <person name="Keesler R."/>
            <person name="Sukura A."/>
            <person name="Hirsch V."/>
            <person name="Kutty G."/>
            <person name="Liu Y."/>
            <person name="Peng L."/>
            <person name="Chen J."/>
            <person name="Song J."/>
            <person name="Weissenbacher-Lang C."/>
            <person name="Xu J."/>
            <person name="Upham N.S."/>
            <person name="Stajich J.E."/>
            <person name="Cuomo C.A."/>
            <person name="Cushion M.T."/>
            <person name="Kovacs J.A."/>
        </authorList>
    </citation>
    <scope>NUCLEOTIDE SEQUENCE</scope>
    <source>
        <strain evidence="18">2A</strain>
    </source>
</reference>
<evidence type="ECO:0000256" key="14">
    <source>
        <dbReference type="ARBA" id="ARBA00040334"/>
    </source>
</evidence>
<dbReference type="GO" id="GO:0005524">
    <property type="term" value="F:ATP binding"/>
    <property type="evidence" value="ECO:0007669"/>
    <property type="project" value="UniProtKB-KW"/>
</dbReference>
<dbReference type="EMBL" id="CP054537">
    <property type="protein sequence ID" value="QSL65321.1"/>
    <property type="molecule type" value="Genomic_DNA"/>
</dbReference>
<dbReference type="Gene3D" id="3.40.50.2020">
    <property type="match status" value="3"/>
</dbReference>
<dbReference type="InterPro" id="IPR029057">
    <property type="entry name" value="PRTase-like"/>
</dbReference>
<dbReference type="FunFam" id="3.40.50.2020:FF:000043">
    <property type="entry name" value="Ribose-phosphate pyrophosphokinase 1"/>
    <property type="match status" value="1"/>
</dbReference>
<comment type="similarity">
    <text evidence="3">Belongs to the ribose-phosphate pyrophosphokinase family.</text>
</comment>
<feature type="domain" description="Ribose-phosphate pyrophosphokinase N-terminal" evidence="17">
    <location>
        <begin position="49"/>
        <end position="164"/>
    </location>
</feature>
<keyword evidence="9" id="KW-0545">Nucleotide biosynthesis</keyword>
<dbReference type="PANTHER" id="PTHR10210">
    <property type="entry name" value="RIBOSE-PHOSPHATE DIPHOSPHOKINASE FAMILY MEMBER"/>
    <property type="match status" value="1"/>
</dbReference>
<dbReference type="GO" id="GO:0000287">
    <property type="term" value="F:magnesium ion binding"/>
    <property type="evidence" value="ECO:0007669"/>
    <property type="project" value="InterPro"/>
</dbReference>
<proteinExistence type="inferred from homology"/>
<dbReference type="OrthoDB" id="413572at2759"/>
<accession>A0A899FU62</accession>
<organism evidence="18 19">
    <name type="scientific">Pneumocystis wakefieldiae</name>
    <dbReference type="NCBI Taxonomy" id="38082"/>
    <lineage>
        <taxon>Eukaryota</taxon>
        <taxon>Fungi</taxon>
        <taxon>Dikarya</taxon>
        <taxon>Ascomycota</taxon>
        <taxon>Taphrinomycotina</taxon>
        <taxon>Pneumocystomycetes</taxon>
        <taxon>Pneumocystaceae</taxon>
        <taxon>Pneumocystis</taxon>
    </lineage>
</organism>
<keyword evidence="8" id="KW-0479">Metal-binding</keyword>
<evidence type="ECO:0000256" key="9">
    <source>
        <dbReference type="ARBA" id="ARBA00022727"/>
    </source>
</evidence>
<sequence>MRCSRAVAGLYARCMRIYADGLKDCVRANTGLDRQKQEAEGHFRMRRTKIFGGSSHPELVEAITHHLAISPAPVSLKKFSNQETRVEIACSVRMEDVFIIQSGSNTINDHLMELLIMISACKGASASKITAVMPYFPYSKQSKMRRHRGAITAKMVANLLTVAGVDHIITMDLHASQIQGFFTKPVDNLFAEPSIAKWITENVSDWKDAVVVSKNPGGAKRVTSLADILNINFALIHTDRRRKTFKEPCSHMSTNSYSPLTSNPESIDDNNYIYNSQENSCDDQTPILSGSSTPSELLSQKKIQSNRIISSNIRTARLISGHVVDDDYPSSVSPYCENSMDATHASDSMFLPPFPFYSNTASVIGDTSTAISFNEDESINLNEERMITLVGNVENKTALILDDIIETPEGFVAASEHLIKNCGAKRVFVFATHGILQNDCLEKMEECRCIDKIVITNTYPVSKKKRQASSKLVIIDISRVFGEAIRRVHNGESISHLFGRAL</sequence>
<evidence type="ECO:0000256" key="7">
    <source>
        <dbReference type="ARBA" id="ARBA00022679"/>
    </source>
</evidence>
<dbReference type="Pfam" id="PF13793">
    <property type="entry name" value="Pribosyltran_N"/>
    <property type="match status" value="1"/>
</dbReference>
<dbReference type="PROSITE" id="PS00114">
    <property type="entry name" value="PRPP_SYNTHASE"/>
    <property type="match status" value="1"/>
</dbReference>
<evidence type="ECO:0000259" key="17">
    <source>
        <dbReference type="Pfam" id="PF13793"/>
    </source>
</evidence>
<dbReference type="AlphaFoldDB" id="A0A899FU62"/>
<dbReference type="GO" id="GO:0006164">
    <property type="term" value="P:purine nucleotide biosynthetic process"/>
    <property type="evidence" value="ECO:0007669"/>
    <property type="project" value="TreeGrafter"/>
</dbReference>
<evidence type="ECO:0000313" key="18">
    <source>
        <dbReference type="EMBL" id="QSL65321.1"/>
    </source>
</evidence>
<keyword evidence="12" id="KW-0067">ATP-binding</keyword>
<dbReference type="EC" id="2.7.6.1" evidence="4"/>
<keyword evidence="6" id="KW-0597">Phosphoprotein</keyword>
<dbReference type="PANTHER" id="PTHR10210:SF57">
    <property type="entry name" value="RIBOSE-PHOSPHATE DIPHOSPHOKINASE"/>
    <property type="match status" value="1"/>
</dbReference>
<dbReference type="NCBIfam" id="TIGR01251">
    <property type="entry name" value="ribP_PPkin"/>
    <property type="match status" value="1"/>
</dbReference>
<dbReference type="GO" id="GO:0016301">
    <property type="term" value="F:kinase activity"/>
    <property type="evidence" value="ECO:0007669"/>
    <property type="project" value="UniProtKB-KW"/>
</dbReference>
<evidence type="ECO:0000256" key="12">
    <source>
        <dbReference type="ARBA" id="ARBA00022840"/>
    </source>
</evidence>
<dbReference type="SUPFAM" id="SSF53271">
    <property type="entry name" value="PRTase-like"/>
    <property type="match status" value="2"/>
</dbReference>
<evidence type="ECO:0000256" key="13">
    <source>
        <dbReference type="ARBA" id="ARBA00022842"/>
    </source>
</evidence>
<dbReference type="InterPro" id="IPR029099">
    <property type="entry name" value="Pribosyltran_N"/>
</dbReference>
<dbReference type="CDD" id="cd06223">
    <property type="entry name" value="PRTases_typeI"/>
    <property type="match status" value="2"/>
</dbReference>
<keyword evidence="10" id="KW-0547">Nucleotide-binding</keyword>
<evidence type="ECO:0000256" key="10">
    <source>
        <dbReference type="ARBA" id="ARBA00022741"/>
    </source>
</evidence>
<keyword evidence="13" id="KW-0460">Magnesium</keyword>
<evidence type="ECO:0000256" key="2">
    <source>
        <dbReference type="ARBA" id="ARBA00004996"/>
    </source>
</evidence>
<dbReference type="GO" id="GO:0002189">
    <property type="term" value="C:ribose phosphate diphosphokinase complex"/>
    <property type="evidence" value="ECO:0007669"/>
    <property type="project" value="UniProtKB-ARBA"/>
</dbReference>
<dbReference type="InterPro" id="IPR005946">
    <property type="entry name" value="Rib-P_diPkinase"/>
</dbReference>
<keyword evidence="5" id="KW-0963">Cytoplasm</keyword>
<evidence type="ECO:0000313" key="19">
    <source>
        <dbReference type="Proteomes" id="UP000663699"/>
    </source>
</evidence>
<evidence type="ECO:0000256" key="16">
    <source>
        <dbReference type="ARBA" id="ARBA00077829"/>
    </source>
</evidence>
<dbReference type="InterPro" id="IPR000842">
    <property type="entry name" value="PRib_PP_synth_CS"/>
</dbReference>
<keyword evidence="11" id="KW-0418">Kinase</keyword>
<keyword evidence="7" id="KW-0808">Transferase</keyword>
<evidence type="ECO:0000256" key="11">
    <source>
        <dbReference type="ARBA" id="ARBA00022777"/>
    </source>
</evidence>
<evidence type="ECO:0000256" key="1">
    <source>
        <dbReference type="ARBA" id="ARBA00004496"/>
    </source>
</evidence>
<evidence type="ECO:0000256" key="4">
    <source>
        <dbReference type="ARBA" id="ARBA00013247"/>
    </source>
</evidence>
<dbReference type="GO" id="GO:0004749">
    <property type="term" value="F:ribose phosphate diphosphokinase activity"/>
    <property type="evidence" value="ECO:0007669"/>
    <property type="project" value="UniProtKB-EC"/>
</dbReference>
<evidence type="ECO:0000256" key="15">
    <source>
        <dbReference type="ARBA" id="ARBA00049535"/>
    </source>
</evidence>
<gene>
    <name evidence="18" type="ORF">MERGE_002631</name>
</gene>
<dbReference type="GO" id="GO:0009156">
    <property type="term" value="P:ribonucleoside monophosphate biosynthetic process"/>
    <property type="evidence" value="ECO:0007669"/>
    <property type="project" value="InterPro"/>
</dbReference>